<dbReference type="Pfam" id="PF12555">
    <property type="entry name" value="SteA-like_C"/>
    <property type="match status" value="1"/>
</dbReference>
<evidence type="ECO:0000256" key="4">
    <source>
        <dbReference type="ARBA" id="ARBA00022840"/>
    </source>
</evidence>
<dbReference type="InterPro" id="IPR036759">
    <property type="entry name" value="TPK_catalytic_sf"/>
</dbReference>
<reference evidence="7 8" key="1">
    <citation type="submission" date="2016-09" db="EMBL/GenBank/DDBJ databases">
        <authorList>
            <person name="Capua I."/>
            <person name="De Benedictis P."/>
            <person name="Joannis T."/>
            <person name="Lombin L.H."/>
            <person name="Cattoli G."/>
        </authorList>
    </citation>
    <scope>NUCLEOTIDE SEQUENCE [LARGE SCALE GENOMIC DNA]</scope>
    <source>
        <strain evidence="7 8">ISLP-3</strain>
    </source>
</reference>
<dbReference type="GO" id="GO:0005524">
    <property type="term" value="F:ATP binding"/>
    <property type="evidence" value="ECO:0007669"/>
    <property type="project" value="UniProtKB-KW"/>
</dbReference>
<dbReference type="InterPro" id="IPR047795">
    <property type="entry name" value="Put_SteA-like"/>
</dbReference>
<evidence type="ECO:0000313" key="8">
    <source>
        <dbReference type="Proteomes" id="UP000199039"/>
    </source>
</evidence>
<dbReference type="NCBIfam" id="NF040608">
    <property type="entry name" value="division_SteA"/>
    <property type="match status" value="1"/>
</dbReference>
<evidence type="ECO:0000256" key="5">
    <source>
        <dbReference type="SAM" id="Phobius"/>
    </source>
</evidence>
<dbReference type="SUPFAM" id="SSF63999">
    <property type="entry name" value="Thiamin pyrophosphokinase, catalytic domain"/>
    <property type="match status" value="1"/>
</dbReference>
<feature type="domain" description="SteA-like C-terminal" evidence="6">
    <location>
        <begin position="339"/>
        <end position="390"/>
    </location>
</feature>
<dbReference type="EMBL" id="FMYH01000006">
    <property type="protein sequence ID" value="SDD32593.1"/>
    <property type="molecule type" value="Genomic_DNA"/>
</dbReference>
<dbReference type="InterPro" id="IPR022215">
    <property type="entry name" value="SteA-like_C"/>
</dbReference>
<keyword evidence="8" id="KW-1185">Reference proteome</keyword>
<organism evidence="7 8">
    <name type="scientific">Sanguibacter gelidistatuariae</name>
    <dbReference type="NCBI Taxonomy" id="1814289"/>
    <lineage>
        <taxon>Bacteria</taxon>
        <taxon>Bacillati</taxon>
        <taxon>Actinomycetota</taxon>
        <taxon>Actinomycetes</taxon>
        <taxon>Micrococcales</taxon>
        <taxon>Sanguibacteraceae</taxon>
        <taxon>Sanguibacter</taxon>
    </lineage>
</organism>
<gene>
    <name evidence="7" type="ORF">SAMN05216410_3195</name>
</gene>
<dbReference type="GO" id="GO:0009229">
    <property type="term" value="P:thiamine diphosphate biosynthetic process"/>
    <property type="evidence" value="ECO:0007669"/>
    <property type="project" value="InterPro"/>
</dbReference>
<keyword evidence="1" id="KW-0808">Transferase</keyword>
<keyword evidence="5" id="KW-0812">Transmembrane</keyword>
<evidence type="ECO:0000256" key="2">
    <source>
        <dbReference type="ARBA" id="ARBA00022741"/>
    </source>
</evidence>
<evidence type="ECO:0000256" key="3">
    <source>
        <dbReference type="ARBA" id="ARBA00022777"/>
    </source>
</evidence>
<dbReference type="GO" id="GO:0004788">
    <property type="term" value="F:thiamine diphosphokinase activity"/>
    <property type="evidence" value="ECO:0007669"/>
    <property type="project" value="InterPro"/>
</dbReference>
<evidence type="ECO:0000313" key="7">
    <source>
        <dbReference type="EMBL" id="SDD32593.1"/>
    </source>
</evidence>
<keyword evidence="4" id="KW-0067">ATP-binding</keyword>
<accession>A0A1G6TU19</accession>
<dbReference type="STRING" id="1814289.SAMN05216410_3195"/>
<proteinExistence type="predicted"/>
<name>A0A1G6TU19_9MICO</name>
<evidence type="ECO:0000256" key="1">
    <source>
        <dbReference type="ARBA" id="ARBA00022679"/>
    </source>
</evidence>
<keyword evidence="3" id="KW-0418">Kinase</keyword>
<dbReference type="Gene3D" id="3.40.50.10240">
    <property type="entry name" value="Thiamin pyrophosphokinase, catalytic domain"/>
    <property type="match status" value="1"/>
</dbReference>
<dbReference type="Proteomes" id="UP000199039">
    <property type="component" value="Unassembled WGS sequence"/>
</dbReference>
<keyword evidence="5" id="KW-0472">Membrane</keyword>
<sequence length="401" mass="43136">MRAMKLFTRKTSAHDSGALLEGIVGTAKVDRRTKDLTKRIRPGDIAVIDHLDIDRVAADTLVAAQPAAVLNAAKSISGRYPNLGPSILLEAGIPLIDDLGADIMSIREGKTLRVDDGSVYLGTTLVAEGIVQDTETVGLALEEAREGLSAQLESFAANTMDYLLREKDLLLDGVGVPEISTKIAGRQVLIVVRGYHYKEDLQTLRPYIKEYRPILIGVDGGADAIIEAGWSPDLIVGDMDSVSDKTLRCGAEIVVHAYRDGRAPGQERVQALNVPFVVFPAAGTSEDIAMLLADDMGAEVIVAVGTHATLVEFLDKGRAGMASTFLTRLRVGGKLVDAKGVSLLYRRRISNAQLILLAFAGIIAVIAAIVSTSVGQTFLGLMGARFDDLWSWLYHLAWWTS</sequence>
<protein>
    <submittedName>
        <fullName evidence="7">Uncharacterized membrane-anchored protein</fullName>
    </submittedName>
</protein>
<keyword evidence="2" id="KW-0547">Nucleotide-binding</keyword>
<feature type="transmembrane region" description="Helical" evidence="5">
    <location>
        <begin position="354"/>
        <end position="379"/>
    </location>
</feature>
<evidence type="ECO:0000259" key="6">
    <source>
        <dbReference type="Pfam" id="PF12555"/>
    </source>
</evidence>
<keyword evidence="5" id="KW-1133">Transmembrane helix</keyword>
<dbReference type="AlphaFoldDB" id="A0A1G6TU19"/>
<dbReference type="GO" id="GO:0016301">
    <property type="term" value="F:kinase activity"/>
    <property type="evidence" value="ECO:0007669"/>
    <property type="project" value="UniProtKB-KW"/>
</dbReference>